<dbReference type="EMBL" id="CAJVCE010000043">
    <property type="protein sequence ID" value="CAG7658463.1"/>
    <property type="molecule type" value="Genomic_DNA"/>
</dbReference>
<sequence length="58" mass="6764">MNTEHLVMCVLNQTKVEILMGSIVDYYGKILGVTDETIKVEGGYYLREHCIVRFKKRK</sequence>
<accession>A0ABM8VU69</accession>
<protein>
    <recommendedName>
        <fullName evidence="3">DUF2642 domain-containing protein</fullName>
    </recommendedName>
</protein>
<name>A0ABM8VU69_9BACL</name>
<evidence type="ECO:0008006" key="3">
    <source>
        <dbReference type="Google" id="ProtNLM"/>
    </source>
</evidence>
<evidence type="ECO:0000313" key="1">
    <source>
        <dbReference type="EMBL" id="CAG7658463.1"/>
    </source>
</evidence>
<dbReference type="Proteomes" id="UP000730618">
    <property type="component" value="Unassembled WGS sequence"/>
</dbReference>
<keyword evidence="2" id="KW-1185">Reference proteome</keyword>
<gene>
    <name evidence="1" type="ORF">PAECIP111802_07046</name>
</gene>
<evidence type="ECO:0000313" key="2">
    <source>
        <dbReference type="Proteomes" id="UP000730618"/>
    </source>
</evidence>
<proteinExistence type="predicted"/>
<organism evidence="1 2">
    <name type="scientific">Paenibacillus allorhizosphaerae</name>
    <dbReference type="NCBI Taxonomy" id="2849866"/>
    <lineage>
        <taxon>Bacteria</taxon>
        <taxon>Bacillati</taxon>
        <taxon>Bacillota</taxon>
        <taxon>Bacilli</taxon>
        <taxon>Bacillales</taxon>
        <taxon>Paenibacillaceae</taxon>
        <taxon>Paenibacillus</taxon>
    </lineage>
</organism>
<reference evidence="1 2" key="1">
    <citation type="submission" date="2021-06" db="EMBL/GenBank/DDBJ databases">
        <authorList>
            <person name="Criscuolo A."/>
        </authorList>
    </citation>
    <scope>NUCLEOTIDE SEQUENCE [LARGE SCALE GENOMIC DNA]</scope>
    <source>
        <strain evidence="2">CIP 111802</strain>
    </source>
</reference>
<comment type="caution">
    <text evidence="1">The sequence shown here is derived from an EMBL/GenBank/DDBJ whole genome shotgun (WGS) entry which is preliminary data.</text>
</comment>